<evidence type="ECO:0000313" key="2">
    <source>
        <dbReference type="Proteomes" id="UP000277580"/>
    </source>
</evidence>
<dbReference type="AlphaFoldDB" id="A0A3N4K9E0"/>
<dbReference type="OrthoDB" id="5340163at2759"/>
<sequence length="281" mass="31784">MQMFLVIWEAAPGEEFLMSDNSFGLYEGRTDEAGPLHWIYVISPRIVLVLCHPGLRDTRRLPGFIDLLNPFQLSEKHRSMSMLLNAPHPAAIVKYKNKPLSSENTIFLYGNAGAAPAHPDDEFEIQISVLSPEDTHTINAIILGNVREKGLITFHSKEAALRTLDEFAKNRAFDHKLKPKFAPLAEGLSEDPHVRPNVHFNLQPFEPETTIPPFRLPPLSTEPGTFWETSLMVYHTLHRGHNPQYCRHLFRAPTGKAGIQARRQCGLHSVQALHDTYPNSF</sequence>
<accession>A0A3N4K9E0</accession>
<keyword evidence="2" id="KW-1185">Reference proteome</keyword>
<protein>
    <submittedName>
        <fullName evidence="1">Uncharacterized protein</fullName>
    </submittedName>
</protein>
<reference evidence="1 2" key="1">
    <citation type="journal article" date="2018" name="Nat. Ecol. Evol.">
        <title>Pezizomycetes genomes reveal the molecular basis of ectomycorrhizal truffle lifestyle.</title>
        <authorList>
            <person name="Murat C."/>
            <person name="Payen T."/>
            <person name="Noel B."/>
            <person name="Kuo A."/>
            <person name="Morin E."/>
            <person name="Chen J."/>
            <person name="Kohler A."/>
            <person name="Krizsan K."/>
            <person name="Balestrini R."/>
            <person name="Da Silva C."/>
            <person name="Montanini B."/>
            <person name="Hainaut M."/>
            <person name="Levati E."/>
            <person name="Barry K.W."/>
            <person name="Belfiori B."/>
            <person name="Cichocki N."/>
            <person name="Clum A."/>
            <person name="Dockter R.B."/>
            <person name="Fauchery L."/>
            <person name="Guy J."/>
            <person name="Iotti M."/>
            <person name="Le Tacon F."/>
            <person name="Lindquist E.A."/>
            <person name="Lipzen A."/>
            <person name="Malagnac F."/>
            <person name="Mello A."/>
            <person name="Molinier V."/>
            <person name="Miyauchi S."/>
            <person name="Poulain J."/>
            <person name="Riccioni C."/>
            <person name="Rubini A."/>
            <person name="Sitrit Y."/>
            <person name="Splivallo R."/>
            <person name="Traeger S."/>
            <person name="Wang M."/>
            <person name="Zifcakova L."/>
            <person name="Wipf D."/>
            <person name="Zambonelli A."/>
            <person name="Paolocci F."/>
            <person name="Nowrousian M."/>
            <person name="Ottonello S."/>
            <person name="Baldrian P."/>
            <person name="Spatafora J.W."/>
            <person name="Henrissat B."/>
            <person name="Nagy L.G."/>
            <person name="Aury J.M."/>
            <person name="Wincker P."/>
            <person name="Grigoriev I.V."/>
            <person name="Bonfante P."/>
            <person name="Martin F.M."/>
        </authorList>
    </citation>
    <scope>NUCLEOTIDE SEQUENCE [LARGE SCALE GENOMIC DNA]</scope>
    <source>
        <strain evidence="1 2">CCBAS932</strain>
    </source>
</reference>
<evidence type="ECO:0000313" key="1">
    <source>
        <dbReference type="EMBL" id="RPB07136.1"/>
    </source>
</evidence>
<dbReference type="InParanoid" id="A0A3N4K9E0"/>
<name>A0A3N4K9E0_9PEZI</name>
<organism evidence="1 2">
    <name type="scientific">Morchella conica CCBAS932</name>
    <dbReference type="NCBI Taxonomy" id="1392247"/>
    <lineage>
        <taxon>Eukaryota</taxon>
        <taxon>Fungi</taxon>
        <taxon>Dikarya</taxon>
        <taxon>Ascomycota</taxon>
        <taxon>Pezizomycotina</taxon>
        <taxon>Pezizomycetes</taxon>
        <taxon>Pezizales</taxon>
        <taxon>Morchellaceae</taxon>
        <taxon>Morchella</taxon>
    </lineage>
</organism>
<dbReference type="Proteomes" id="UP000277580">
    <property type="component" value="Unassembled WGS sequence"/>
</dbReference>
<proteinExistence type="predicted"/>
<dbReference type="EMBL" id="ML119194">
    <property type="protein sequence ID" value="RPB07136.1"/>
    <property type="molecule type" value="Genomic_DNA"/>
</dbReference>
<gene>
    <name evidence="1" type="ORF">P167DRAFT_434339</name>
</gene>